<proteinExistence type="inferred from homology"/>
<dbReference type="Pfam" id="PF03965">
    <property type="entry name" value="Penicillinase_R"/>
    <property type="match status" value="1"/>
</dbReference>
<keyword evidence="6" id="KW-1185">Reference proteome</keyword>
<dbReference type="RefSeq" id="WP_121939749.1">
    <property type="nucleotide sequence ID" value="NZ_REFR01000014.1"/>
</dbReference>
<dbReference type="GO" id="GO:0003677">
    <property type="term" value="F:DNA binding"/>
    <property type="evidence" value="ECO:0007669"/>
    <property type="project" value="UniProtKB-KW"/>
</dbReference>
<comment type="caution">
    <text evidence="5">The sequence shown here is derived from an EMBL/GenBank/DDBJ whole genome shotgun (WGS) entry which is preliminary data.</text>
</comment>
<dbReference type="InterPro" id="IPR036388">
    <property type="entry name" value="WH-like_DNA-bd_sf"/>
</dbReference>
<comment type="similarity">
    <text evidence="1">Belongs to the BlaI transcriptional regulatory family.</text>
</comment>
<name>A0A3M0CHQ3_9PROT</name>
<organism evidence="5 6">
    <name type="scientific">Eilatimonas milleporae</name>
    <dbReference type="NCBI Taxonomy" id="911205"/>
    <lineage>
        <taxon>Bacteria</taxon>
        <taxon>Pseudomonadati</taxon>
        <taxon>Pseudomonadota</taxon>
        <taxon>Alphaproteobacteria</taxon>
        <taxon>Kordiimonadales</taxon>
        <taxon>Kordiimonadaceae</taxon>
        <taxon>Eilatimonas</taxon>
    </lineage>
</organism>
<evidence type="ECO:0000313" key="6">
    <source>
        <dbReference type="Proteomes" id="UP000271227"/>
    </source>
</evidence>
<dbReference type="SUPFAM" id="SSF46785">
    <property type="entry name" value="Winged helix' DNA-binding domain"/>
    <property type="match status" value="1"/>
</dbReference>
<evidence type="ECO:0000256" key="1">
    <source>
        <dbReference type="ARBA" id="ARBA00011046"/>
    </source>
</evidence>
<dbReference type="GO" id="GO:0045892">
    <property type="term" value="P:negative regulation of DNA-templated transcription"/>
    <property type="evidence" value="ECO:0007669"/>
    <property type="project" value="InterPro"/>
</dbReference>
<evidence type="ECO:0000256" key="4">
    <source>
        <dbReference type="ARBA" id="ARBA00023163"/>
    </source>
</evidence>
<dbReference type="InterPro" id="IPR036390">
    <property type="entry name" value="WH_DNA-bd_sf"/>
</dbReference>
<dbReference type="Proteomes" id="UP000271227">
    <property type="component" value="Unassembled WGS sequence"/>
</dbReference>
<evidence type="ECO:0000313" key="5">
    <source>
        <dbReference type="EMBL" id="RMB02743.1"/>
    </source>
</evidence>
<evidence type="ECO:0000256" key="3">
    <source>
        <dbReference type="ARBA" id="ARBA00023125"/>
    </source>
</evidence>
<sequence length="123" mass="13985">MSHPTKSELAILKVLWAEGPLSAREIQERVGPQLDWSFSTTRTTLTRMADKSLLRPETRHGVRVYSPAKSKARTLSGVLREFFDTVLEMKGPLPTAAFHDSKVLSEEDWQELDRLLNEGFDDD</sequence>
<dbReference type="PIRSF" id="PIRSF019455">
    <property type="entry name" value="CopR_AtkY"/>
    <property type="match status" value="1"/>
</dbReference>
<dbReference type="EMBL" id="REFR01000014">
    <property type="protein sequence ID" value="RMB02743.1"/>
    <property type="molecule type" value="Genomic_DNA"/>
</dbReference>
<reference evidence="5 6" key="1">
    <citation type="submission" date="2018-10" db="EMBL/GenBank/DDBJ databases">
        <title>Genomic Encyclopedia of Archaeal and Bacterial Type Strains, Phase II (KMG-II): from individual species to whole genera.</title>
        <authorList>
            <person name="Goeker M."/>
        </authorList>
    </citation>
    <scope>NUCLEOTIDE SEQUENCE [LARGE SCALE GENOMIC DNA]</scope>
    <source>
        <strain evidence="5 6">DSM 25217</strain>
    </source>
</reference>
<evidence type="ECO:0000256" key="2">
    <source>
        <dbReference type="ARBA" id="ARBA00023015"/>
    </source>
</evidence>
<keyword evidence="2" id="KW-0805">Transcription regulation</keyword>
<keyword evidence="3" id="KW-0238">DNA-binding</keyword>
<accession>A0A3M0CHQ3</accession>
<dbReference type="InterPro" id="IPR005650">
    <property type="entry name" value="BlaI_family"/>
</dbReference>
<protein>
    <submittedName>
        <fullName evidence="5">Putative transcriptional regulator</fullName>
    </submittedName>
</protein>
<dbReference type="Gene3D" id="1.10.10.10">
    <property type="entry name" value="Winged helix-like DNA-binding domain superfamily/Winged helix DNA-binding domain"/>
    <property type="match status" value="1"/>
</dbReference>
<dbReference type="OrthoDB" id="279010at2"/>
<dbReference type="InParanoid" id="A0A3M0CHQ3"/>
<keyword evidence="4" id="KW-0804">Transcription</keyword>
<gene>
    <name evidence="5" type="ORF">BXY39_3094</name>
</gene>
<dbReference type="AlphaFoldDB" id="A0A3M0CHQ3"/>